<dbReference type="AlphaFoldDB" id="A0ABD0J5J1"/>
<keyword evidence="3" id="KW-1185">Reference proteome</keyword>
<reference evidence="2 3" key="1">
    <citation type="journal article" date="2023" name="Sci. Data">
        <title>Genome assembly of the Korean intertidal mud-creeper Batillaria attramentaria.</title>
        <authorList>
            <person name="Patra A.K."/>
            <person name="Ho P.T."/>
            <person name="Jun S."/>
            <person name="Lee S.J."/>
            <person name="Kim Y."/>
            <person name="Won Y.J."/>
        </authorList>
    </citation>
    <scope>NUCLEOTIDE SEQUENCE [LARGE SCALE GENOMIC DNA]</scope>
    <source>
        <strain evidence="2">Wonlab-2016</strain>
    </source>
</reference>
<gene>
    <name evidence="2" type="ORF">BaRGS_00038547</name>
</gene>
<sequence length="169" mass="19002">MYVKTWLIAFYSFISMEVADSEPCTNFTFSSLNNRTLTAHEETTINLPFALGNTSCAPDFYMIFIEKKANLSFPRCVILHNNHSCSVIGAFPAECSCSAESKENWFNHTVDRSDSGVWIWSAKSHKGEVIAEEEILFDIECKCSKVKQTYCTYSGMHVITCVRGSSCSN</sequence>
<feature type="signal peptide" evidence="1">
    <location>
        <begin position="1"/>
        <end position="21"/>
    </location>
</feature>
<proteinExistence type="predicted"/>
<evidence type="ECO:0000313" key="2">
    <source>
        <dbReference type="EMBL" id="KAK7462058.1"/>
    </source>
</evidence>
<accession>A0ABD0J5J1</accession>
<evidence type="ECO:0000313" key="3">
    <source>
        <dbReference type="Proteomes" id="UP001519460"/>
    </source>
</evidence>
<feature type="chain" id="PRO_5044801584" evidence="1">
    <location>
        <begin position="22"/>
        <end position="169"/>
    </location>
</feature>
<name>A0ABD0J5J1_9CAEN</name>
<keyword evidence="1" id="KW-0732">Signal</keyword>
<dbReference type="EMBL" id="JACVVK020000626">
    <property type="protein sequence ID" value="KAK7462058.1"/>
    <property type="molecule type" value="Genomic_DNA"/>
</dbReference>
<comment type="caution">
    <text evidence="2">The sequence shown here is derived from an EMBL/GenBank/DDBJ whole genome shotgun (WGS) entry which is preliminary data.</text>
</comment>
<organism evidence="2 3">
    <name type="scientific">Batillaria attramentaria</name>
    <dbReference type="NCBI Taxonomy" id="370345"/>
    <lineage>
        <taxon>Eukaryota</taxon>
        <taxon>Metazoa</taxon>
        <taxon>Spiralia</taxon>
        <taxon>Lophotrochozoa</taxon>
        <taxon>Mollusca</taxon>
        <taxon>Gastropoda</taxon>
        <taxon>Caenogastropoda</taxon>
        <taxon>Sorbeoconcha</taxon>
        <taxon>Cerithioidea</taxon>
        <taxon>Batillariidae</taxon>
        <taxon>Batillaria</taxon>
    </lineage>
</organism>
<protein>
    <submittedName>
        <fullName evidence="2">Uncharacterized protein</fullName>
    </submittedName>
</protein>
<dbReference type="Proteomes" id="UP001519460">
    <property type="component" value="Unassembled WGS sequence"/>
</dbReference>
<evidence type="ECO:0000256" key="1">
    <source>
        <dbReference type="SAM" id="SignalP"/>
    </source>
</evidence>